<name>A0A1Y5PS03_9SPHN</name>
<comment type="similarity">
    <text evidence="1">Belongs to the polysaccharide synthase family.</text>
</comment>
<organism evidence="4">
    <name type="scientific">uncultured Sphingopyxis sp</name>
    <dbReference type="NCBI Taxonomy" id="310581"/>
    <lineage>
        <taxon>Bacteria</taxon>
        <taxon>Pseudomonadati</taxon>
        <taxon>Pseudomonadota</taxon>
        <taxon>Alphaproteobacteria</taxon>
        <taxon>Sphingomonadales</taxon>
        <taxon>Sphingomonadaceae</taxon>
        <taxon>Sphingopyxis</taxon>
        <taxon>environmental samples</taxon>
    </lineage>
</organism>
<reference evidence="4" key="1">
    <citation type="submission" date="2016-03" db="EMBL/GenBank/DDBJ databases">
        <authorList>
            <person name="Ploux O."/>
        </authorList>
    </citation>
    <scope>NUCLEOTIDE SEQUENCE</scope>
    <source>
        <strain evidence="4">UC10</strain>
    </source>
</reference>
<dbReference type="RefSeq" id="WP_295326160.1">
    <property type="nucleotide sequence ID" value="NZ_LT598653.1"/>
</dbReference>
<feature type="transmembrane region" description="Helical" evidence="2">
    <location>
        <begin position="62"/>
        <end position="83"/>
    </location>
</feature>
<keyword evidence="2" id="KW-0812">Transmembrane</keyword>
<gene>
    <name evidence="4" type="ORF">SPPYR_1663</name>
</gene>
<protein>
    <submittedName>
        <fullName evidence="4">Polysaccharide biosynthesis protein CapD-type</fullName>
    </submittedName>
</protein>
<dbReference type="Pfam" id="PF13727">
    <property type="entry name" value="CoA_binding_3"/>
    <property type="match status" value="1"/>
</dbReference>
<dbReference type="InterPro" id="IPR003869">
    <property type="entry name" value="Polysac_CapD-like"/>
</dbReference>
<feature type="transmembrane region" description="Helical" evidence="2">
    <location>
        <begin position="30"/>
        <end position="50"/>
    </location>
</feature>
<evidence type="ECO:0000259" key="3">
    <source>
        <dbReference type="Pfam" id="PF02719"/>
    </source>
</evidence>
<dbReference type="InterPro" id="IPR051203">
    <property type="entry name" value="Polysaccharide_Synthase-Rel"/>
</dbReference>
<dbReference type="InterPro" id="IPR036291">
    <property type="entry name" value="NAD(P)-bd_dom_sf"/>
</dbReference>
<dbReference type="Gene3D" id="3.40.50.720">
    <property type="entry name" value="NAD(P)-binding Rossmann-like Domain"/>
    <property type="match status" value="2"/>
</dbReference>
<keyword evidence="2" id="KW-0472">Membrane</keyword>
<dbReference type="Pfam" id="PF02719">
    <property type="entry name" value="Polysacc_synt_2"/>
    <property type="match status" value="1"/>
</dbReference>
<dbReference type="SUPFAM" id="SSF51735">
    <property type="entry name" value="NAD(P)-binding Rossmann-fold domains"/>
    <property type="match status" value="2"/>
</dbReference>
<dbReference type="AlphaFoldDB" id="A0A1Y5PS03"/>
<feature type="transmembrane region" description="Helical" evidence="2">
    <location>
        <begin position="95"/>
        <end position="115"/>
    </location>
</feature>
<dbReference type="EMBL" id="LT598653">
    <property type="protein sequence ID" value="SBV32783.1"/>
    <property type="molecule type" value="Genomic_DNA"/>
</dbReference>
<evidence type="ECO:0000313" key="4">
    <source>
        <dbReference type="EMBL" id="SBV32783.1"/>
    </source>
</evidence>
<keyword evidence="2" id="KW-1133">Transmembrane helix</keyword>
<feature type="domain" description="Polysaccharide biosynthesis protein CapD-like" evidence="3">
    <location>
        <begin position="299"/>
        <end position="593"/>
    </location>
</feature>
<dbReference type="CDD" id="cd05237">
    <property type="entry name" value="UDP_invert_4-6DH_SDR_e"/>
    <property type="match status" value="1"/>
</dbReference>
<dbReference type="KEGG" id="sphu:SPPYR_1663"/>
<dbReference type="PANTHER" id="PTHR43318">
    <property type="entry name" value="UDP-N-ACETYLGLUCOSAMINE 4,6-DEHYDRATASE"/>
    <property type="match status" value="1"/>
</dbReference>
<sequence length="648" mass="71659">MRIQNKQAWLAIPMQILRMALNWSRDQRRLLAAGMDGVLCVIAVWIAYSLRLGVWELFSRPVLTFAAATLLFWYPIAYLTGVYRSLIRFSGARTIANLAIACTILAGPLMIAFVLFRFPEVPRTLTILHPIIFLLLLASSRIVIRFALLDLLHSVSPDARRVIIYGAGRAGQQLALSLRHEPQIYLVGFVDDDLRLAGQRLDGVPVFSSEQLGKLLDDTDVDEVLLAIPSASRMRRREIIERLQEEQIYVRSLPSLSNIIEGSVTVNDLREIQIEELLGREAVAPNEVLMGKTIVGKTVLVSGAGGSIGSELCRQILRCHPARLILLEQSEFALYAIEQELTEMTRAMDADIPIILELGNIAERSTPMRIYRNHRPDTVFHAAAYKHVPLVEANPISGVRNNVLGTLYSVEAAEANGVSHFTLISTDKAVRPTNIMGASKRVCELILQARAERPDVATVFSMVRFGNVLGSSGSVVPLFKAQIAAGGPVTITHAKITRYFMTIPEASQLVIQASAMARGGEVFVLDMGQPVRIIDLARSMIQLSGLSVRDTDRPEGDIEIVETGLRPGEKLYEELLIGDNPEPTNHPRILRARESRWPWKELEAELQALETIIRGSGDPALAIRIIGKLVPEYTPDTAWAARISTATS</sequence>
<dbReference type="PANTHER" id="PTHR43318:SF1">
    <property type="entry name" value="POLYSACCHARIDE BIOSYNTHESIS PROTEIN EPSC-RELATED"/>
    <property type="match status" value="1"/>
</dbReference>
<proteinExistence type="inferred from homology"/>
<evidence type="ECO:0000256" key="2">
    <source>
        <dbReference type="SAM" id="Phobius"/>
    </source>
</evidence>
<accession>A0A1Y5PS03</accession>
<evidence type="ECO:0000256" key="1">
    <source>
        <dbReference type="ARBA" id="ARBA00007430"/>
    </source>
</evidence>